<gene>
    <name evidence="1" type="ORF">GCM10011583_66050</name>
</gene>
<accession>A0ABQ2ESW3</accession>
<dbReference type="RefSeq" id="WP_189111259.1">
    <property type="nucleotide sequence ID" value="NZ_BMMV01000030.1"/>
</dbReference>
<reference evidence="2" key="1">
    <citation type="journal article" date="2019" name="Int. J. Syst. Evol. Microbiol.">
        <title>The Global Catalogue of Microorganisms (GCM) 10K type strain sequencing project: providing services to taxonomists for standard genome sequencing and annotation.</title>
        <authorList>
            <consortium name="The Broad Institute Genomics Platform"/>
            <consortium name="The Broad Institute Genome Sequencing Center for Infectious Disease"/>
            <person name="Wu L."/>
            <person name="Ma J."/>
        </authorList>
    </citation>
    <scope>NUCLEOTIDE SEQUENCE [LARGE SCALE GENOMIC DNA]</scope>
    <source>
        <strain evidence="2">CGMCC 4.7275</strain>
    </source>
</reference>
<protein>
    <submittedName>
        <fullName evidence="1">Uncharacterized protein</fullName>
    </submittedName>
</protein>
<evidence type="ECO:0000313" key="1">
    <source>
        <dbReference type="EMBL" id="GGK24775.1"/>
    </source>
</evidence>
<organism evidence="1 2">
    <name type="scientific">Streptomyces camponoticapitis</name>
    <dbReference type="NCBI Taxonomy" id="1616125"/>
    <lineage>
        <taxon>Bacteria</taxon>
        <taxon>Bacillati</taxon>
        <taxon>Actinomycetota</taxon>
        <taxon>Actinomycetes</taxon>
        <taxon>Kitasatosporales</taxon>
        <taxon>Streptomycetaceae</taxon>
        <taxon>Streptomyces</taxon>
    </lineage>
</organism>
<dbReference type="EMBL" id="BMMV01000030">
    <property type="protein sequence ID" value="GGK24775.1"/>
    <property type="molecule type" value="Genomic_DNA"/>
</dbReference>
<name>A0ABQ2ESW3_9ACTN</name>
<keyword evidence="2" id="KW-1185">Reference proteome</keyword>
<evidence type="ECO:0000313" key="2">
    <source>
        <dbReference type="Proteomes" id="UP000660265"/>
    </source>
</evidence>
<sequence length="79" mass="8351">MVNIEIPDGLLQLQRAANAAHREATAGGYSPGAWRPWLDASEAVQRAVTERAAATAGVSRYELEMAVKAAAREADEATA</sequence>
<comment type="caution">
    <text evidence="1">The sequence shown here is derived from an EMBL/GenBank/DDBJ whole genome shotgun (WGS) entry which is preliminary data.</text>
</comment>
<dbReference type="Proteomes" id="UP000660265">
    <property type="component" value="Unassembled WGS sequence"/>
</dbReference>
<proteinExistence type="predicted"/>